<dbReference type="Proteomes" id="UP001295469">
    <property type="component" value="Chromosome A06"/>
</dbReference>
<name>A0A816STY2_BRANA</name>
<evidence type="ECO:0000256" key="5">
    <source>
        <dbReference type="ARBA" id="ARBA00023242"/>
    </source>
</evidence>
<keyword evidence="5" id="KW-0539">Nucleus</keyword>
<evidence type="ECO:0000313" key="6">
    <source>
        <dbReference type="EMBL" id="CAF2089635.1"/>
    </source>
</evidence>
<sequence length="156" mass="18486">MEEQVELLKRKLRQIYQGETFNGKPTKTARSHGKKFQVTVQQEIARLLVYNDPITTCDQLMFVLFSAWWTDHLTWNKYTRGTWDGHICNKPSTYQQKRFTEKHKWWSQTLTNLATSRCVLSNKAGLRKEDRFLTMFSSLGFWVRMIVKQGNELMSS</sequence>
<dbReference type="PANTHER" id="PTHR36326">
    <property type="entry name" value="PROTEIN POLLENLESS 3-LIKE 2"/>
    <property type="match status" value="1"/>
</dbReference>
<evidence type="ECO:0000256" key="3">
    <source>
        <dbReference type="ARBA" id="ARBA00022803"/>
    </source>
</evidence>
<keyword evidence="3" id="KW-0802">TPR repeat</keyword>
<gene>
    <name evidence="6" type="ORF">DARMORV10_A06P38840.1</name>
</gene>
<evidence type="ECO:0000256" key="1">
    <source>
        <dbReference type="ARBA" id="ARBA00004123"/>
    </source>
</evidence>
<proteinExistence type="predicted"/>
<keyword evidence="4" id="KW-0175">Coiled coil</keyword>
<protein>
    <submittedName>
        <fullName evidence="6">(rape) hypothetical protein</fullName>
    </submittedName>
</protein>
<comment type="subcellular location">
    <subcellularLocation>
        <location evidence="1">Nucleus</location>
    </subcellularLocation>
</comment>
<accession>A0A816STY2</accession>
<dbReference type="PANTHER" id="PTHR36326:SF14">
    <property type="entry name" value="PROTEIN SULFUR DEFICIENCY-INDUCED 1"/>
    <property type="match status" value="1"/>
</dbReference>
<dbReference type="AlphaFoldDB" id="A0A816STY2"/>
<reference evidence="6" key="1">
    <citation type="submission" date="2021-01" db="EMBL/GenBank/DDBJ databases">
        <authorList>
            <consortium name="Genoscope - CEA"/>
            <person name="William W."/>
        </authorList>
    </citation>
    <scope>NUCLEOTIDE SEQUENCE</scope>
</reference>
<dbReference type="EMBL" id="HG994360">
    <property type="protein sequence ID" value="CAF2089635.1"/>
    <property type="molecule type" value="Genomic_DNA"/>
</dbReference>
<keyword evidence="2" id="KW-0677">Repeat</keyword>
<dbReference type="GO" id="GO:0005634">
    <property type="term" value="C:nucleus"/>
    <property type="evidence" value="ECO:0007669"/>
    <property type="project" value="UniProtKB-SubCell"/>
</dbReference>
<evidence type="ECO:0000256" key="2">
    <source>
        <dbReference type="ARBA" id="ARBA00022737"/>
    </source>
</evidence>
<evidence type="ECO:0000256" key="4">
    <source>
        <dbReference type="ARBA" id="ARBA00023054"/>
    </source>
</evidence>
<organism evidence="6">
    <name type="scientific">Brassica napus</name>
    <name type="common">Rape</name>
    <dbReference type="NCBI Taxonomy" id="3708"/>
    <lineage>
        <taxon>Eukaryota</taxon>
        <taxon>Viridiplantae</taxon>
        <taxon>Streptophyta</taxon>
        <taxon>Embryophyta</taxon>
        <taxon>Tracheophyta</taxon>
        <taxon>Spermatophyta</taxon>
        <taxon>Magnoliopsida</taxon>
        <taxon>eudicotyledons</taxon>
        <taxon>Gunneridae</taxon>
        <taxon>Pentapetalae</taxon>
        <taxon>rosids</taxon>
        <taxon>malvids</taxon>
        <taxon>Brassicales</taxon>
        <taxon>Brassicaceae</taxon>
        <taxon>Brassiceae</taxon>
        <taxon>Brassica</taxon>
    </lineage>
</organism>
<dbReference type="InterPro" id="IPR044961">
    <property type="entry name" value="MS5/SDI1"/>
</dbReference>